<sequence>MQSEGKDIMDEVNGLTKKLLEEVINGDPRKTGINPDKARENLQKLEKMIKKKK</sequence>
<proteinExistence type="predicted"/>
<accession>V5U008</accession>
<dbReference type="PATRIC" id="fig|1401659.3.peg.1924"/>
<dbReference type="AlphaFoldDB" id="V5U008"/>
<dbReference type="RefSeq" id="WP_023898663.1">
    <property type="nucleotide sequence ID" value="NC_023032.1"/>
</dbReference>
<dbReference type="HOGENOM" id="CLU_3060687_0_0_6"/>
<evidence type="ECO:0000313" key="2">
    <source>
        <dbReference type="Proteomes" id="UP000018545"/>
    </source>
</evidence>
<organism evidence="1 2">
    <name type="scientific">Cronobacter malonaticus</name>
    <dbReference type="NCBI Taxonomy" id="413503"/>
    <lineage>
        <taxon>Bacteria</taxon>
        <taxon>Pseudomonadati</taxon>
        <taxon>Pseudomonadota</taxon>
        <taxon>Gammaproteobacteria</taxon>
        <taxon>Enterobacterales</taxon>
        <taxon>Enterobacteriaceae</taxon>
        <taxon>Cronobacter</taxon>
    </lineage>
</organism>
<reference evidence="1 2" key="1">
    <citation type="journal article" date="2014" name="Genome Announc.">
        <title>Complete Genome Sequence of Cronobacter sakazakii Strain CMCC 45402.</title>
        <authorList>
            <person name="Zhao Z."/>
            <person name="Wang L."/>
            <person name="Wang B."/>
            <person name="Liang H."/>
            <person name="Ye Q."/>
            <person name="Zeng M."/>
        </authorList>
    </citation>
    <scope>NUCLEOTIDE SEQUENCE [LARGE SCALE GENOMIC DNA]</scope>
    <source>
        <strain evidence="2">45402</strain>
    </source>
</reference>
<evidence type="ECO:0000313" key="1">
    <source>
        <dbReference type="EMBL" id="AHB70305.1"/>
    </source>
</evidence>
<gene>
    <name evidence="1" type="ORF">P262_02732</name>
</gene>
<dbReference type="Proteomes" id="UP000018545">
    <property type="component" value="Chromosome"/>
</dbReference>
<protein>
    <submittedName>
        <fullName evidence="1">Uncharacterized protein</fullName>
    </submittedName>
</protein>
<dbReference type="KEGG" id="csi:P262_02732"/>
<dbReference type="EMBL" id="CP006731">
    <property type="protein sequence ID" value="AHB70305.1"/>
    <property type="molecule type" value="Genomic_DNA"/>
</dbReference>
<name>V5U008_9ENTR</name>